<organism evidence="1">
    <name type="scientific">uncultured Rubrobacteraceae bacterium</name>
    <dbReference type="NCBI Taxonomy" id="349277"/>
    <lineage>
        <taxon>Bacteria</taxon>
        <taxon>Bacillati</taxon>
        <taxon>Actinomycetota</taxon>
        <taxon>Rubrobacteria</taxon>
        <taxon>Rubrobacterales</taxon>
        <taxon>Rubrobacteraceae</taxon>
        <taxon>environmental samples</taxon>
    </lineage>
</organism>
<dbReference type="EMBL" id="CADCVD010000028">
    <property type="protein sequence ID" value="CAA9432012.1"/>
    <property type="molecule type" value="Genomic_DNA"/>
</dbReference>
<feature type="non-terminal residue" evidence="1">
    <location>
        <position position="32"/>
    </location>
</feature>
<reference evidence="1" key="1">
    <citation type="submission" date="2020-02" db="EMBL/GenBank/DDBJ databases">
        <authorList>
            <person name="Meier V. D."/>
        </authorList>
    </citation>
    <scope>NUCLEOTIDE SEQUENCE</scope>
    <source>
        <strain evidence="1">AVDCRST_MAG37</strain>
    </source>
</reference>
<name>A0A6J4Q6Q4_9ACTN</name>
<accession>A0A6J4Q6Q4</accession>
<gene>
    <name evidence="1" type="ORF">AVDCRST_MAG37-697</name>
</gene>
<dbReference type="AlphaFoldDB" id="A0A6J4Q6Q4"/>
<evidence type="ECO:0000313" key="1">
    <source>
        <dbReference type="EMBL" id="CAA9432012.1"/>
    </source>
</evidence>
<sequence>GFYGCLLRTGWAGVACGAAERGVQHILPIGCI</sequence>
<feature type="non-terminal residue" evidence="1">
    <location>
        <position position="1"/>
    </location>
</feature>
<protein>
    <submittedName>
        <fullName evidence="1">Uncharacterized protein</fullName>
    </submittedName>
</protein>
<proteinExistence type="predicted"/>